<dbReference type="Gene3D" id="3.30.450.20">
    <property type="entry name" value="PAS domain"/>
    <property type="match status" value="2"/>
</dbReference>
<feature type="modified residue" description="4-aspartylphosphate" evidence="6">
    <location>
        <position position="62"/>
    </location>
</feature>
<reference evidence="13 14" key="1">
    <citation type="submission" date="2014-02" db="EMBL/GenBank/DDBJ databases">
        <title>The small core and large imbalanced accessory genome model reveals a collaborative survival strategy of Sorangium cellulosum strains in nature.</title>
        <authorList>
            <person name="Han K."/>
            <person name="Peng R."/>
            <person name="Blom J."/>
            <person name="Li Y.-Z."/>
        </authorList>
    </citation>
    <scope>NUCLEOTIDE SEQUENCE [LARGE SCALE GENOMIC DNA]</scope>
    <source>
        <strain evidence="13 14">So0157-25</strain>
    </source>
</reference>
<dbReference type="InterPro" id="IPR013656">
    <property type="entry name" value="PAS_4"/>
</dbReference>
<dbReference type="NCBIfam" id="TIGR00229">
    <property type="entry name" value="sensory_box"/>
    <property type="match status" value="1"/>
</dbReference>
<feature type="region of interest" description="Disordered" evidence="8">
    <location>
        <begin position="682"/>
        <end position="707"/>
    </location>
</feature>
<evidence type="ECO:0000256" key="4">
    <source>
        <dbReference type="ARBA" id="ARBA00022679"/>
    </source>
</evidence>
<dbReference type="FunFam" id="3.30.565.10:FF:000006">
    <property type="entry name" value="Sensor histidine kinase WalK"/>
    <property type="match status" value="1"/>
</dbReference>
<keyword evidence="3 6" id="KW-0597">Phosphoprotein</keyword>
<dbReference type="SMART" id="SM00091">
    <property type="entry name" value="PAS"/>
    <property type="match status" value="2"/>
</dbReference>
<keyword evidence="7" id="KW-0175">Coiled coil</keyword>
<evidence type="ECO:0000256" key="5">
    <source>
        <dbReference type="ARBA" id="ARBA00022777"/>
    </source>
</evidence>
<dbReference type="InterPro" id="IPR000014">
    <property type="entry name" value="PAS"/>
</dbReference>
<dbReference type="SUPFAM" id="SSF55874">
    <property type="entry name" value="ATPase domain of HSP90 chaperone/DNA topoisomerase II/histidine kinase"/>
    <property type="match status" value="1"/>
</dbReference>
<dbReference type="Pfam" id="PF02518">
    <property type="entry name" value="HATPase_c"/>
    <property type="match status" value="1"/>
</dbReference>
<dbReference type="InterPro" id="IPR036890">
    <property type="entry name" value="HATPase_C_sf"/>
</dbReference>
<dbReference type="InterPro" id="IPR035965">
    <property type="entry name" value="PAS-like_dom_sf"/>
</dbReference>
<dbReference type="GO" id="GO:0009927">
    <property type="term" value="F:histidine phosphotransfer kinase activity"/>
    <property type="evidence" value="ECO:0007669"/>
    <property type="project" value="TreeGrafter"/>
</dbReference>
<dbReference type="AlphaFoldDB" id="A0A150PRS0"/>
<dbReference type="Pfam" id="PF12860">
    <property type="entry name" value="PAS_7"/>
    <property type="match status" value="1"/>
</dbReference>
<evidence type="ECO:0000256" key="3">
    <source>
        <dbReference type="ARBA" id="ARBA00022553"/>
    </source>
</evidence>
<evidence type="ECO:0000256" key="8">
    <source>
        <dbReference type="SAM" id="MobiDB-lite"/>
    </source>
</evidence>
<comment type="catalytic activity">
    <reaction evidence="1">
        <text>ATP + protein L-histidine = ADP + protein N-phospho-L-histidine.</text>
        <dbReference type="EC" id="2.7.13.3"/>
    </reaction>
</comment>
<protein>
    <recommendedName>
        <fullName evidence="2">histidine kinase</fullName>
        <ecNumber evidence="2">2.7.13.3</ecNumber>
    </recommendedName>
</protein>
<evidence type="ECO:0000256" key="1">
    <source>
        <dbReference type="ARBA" id="ARBA00000085"/>
    </source>
</evidence>
<evidence type="ECO:0000259" key="9">
    <source>
        <dbReference type="PROSITE" id="PS50109"/>
    </source>
</evidence>
<dbReference type="CDD" id="cd00130">
    <property type="entry name" value="PAS"/>
    <property type="match status" value="1"/>
</dbReference>
<dbReference type="EC" id="2.7.13.3" evidence="2"/>
<evidence type="ECO:0000256" key="2">
    <source>
        <dbReference type="ARBA" id="ARBA00012438"/>
    </source>
</evidence>
<feature type="domain" description="PAC" evidence="12">
    <location>
        <begin position="258"/>
        <end position="311"/>
    </location>
</feature>
<evidence type="ECO:0000313" key="13">
    <source>
        <dbReference type="EMBL" id="KYF58352.1"/>
    </source>
</evidence>
<dbReference type="InterPro" id="IPR000700">
    <property type="entry name" value="PAS-assoc_C"/>
</dbReference>
<dbReference type="PROSITE" id="PS50109">
    <property type="entry name" value="HIS_KIN"/>
    <property type="match status" value="1"/>
</dbReference>
<keyword evidence="4" id="KW-0808">Transferase</keyword>
<dbReference type="InterPro" id="IPR003594">
    <property type="entry name" value="HATPase_dom"/>
</dbReference>
<feature type="domain" description="PAS" evidence="11">
    <location>
        <begin position="187"/>
        <end position="233"/>
    </location>
</feature>
<dbReference type="Gene3D" id="3.30.565.10">
    <property type="entry name" value="Histidine kinase-like ATPase, C-terminal domain"/>
    <property type="match status" value="1"/>
</dbReference>
<dbReference type="Pfam" id="PF00072">
    <property type="entry name" value="Response_reg"/>
    <property type="match status" value="1"/>
</dbReference>
<dbReference type="InterPro" id="IPR005467">
    <property type="entry name" value="His_kinase_dom"/>
</dbReference>
<dbReference type="PROSITE" id="PS50112">
    <property type="entry name" value="PAS"/>
    <property type="match status" value="1"/>
</dbReference>
<dbReference type="GO" id="GO:0000155">
    <property type="term" value="F:phosphorelay sensor kinase activity"/>
    <property type="evidence" value="ECO:0007669"/>
    <property type="project" value="InterPro"/>
</dbReference>
<accession>A0A150PRS0</accession>
<sequence length="707" mass="78035">MNTATAPGERTRTILIVDDMPANLGVLVDSLECTGHRVLVAQGGEEALKRASLTRPDLILLDVVMPGIDGFETCRRLKAAERTRDIPVLFMTCVTDAADKLTGFKLGGVDYITKPFDTGEVIARVTTHLCLREAQEELEAKNAQLQREMAIRQQKEAALRRAHQELEQRVRERTAELGSSNAALRESQRLLQAIVDNTAAVIFAKDLDGRYMLVNRGFEELFHMGREQVVGKTDHDVFPREQADGYRANDLLVMQQNRAVELDELAPQSDGVRTYMSLKFPLRGPAGEPEGVCGISTEITSRKHAEDVLRHSYSLLEATLESTADGILVVDDARRVVRHNHRLAQMWRVPEDVLASRSADAFFAFAGGRLRDPDLFLRSVHELHAEPEASAVDTFPLLDGRVFERYSQPQRLGGRVIGRVFSFRDITARVEAEQQRNRVLLEERRARAAAEEAIGLRDDFLLVASHELRTPLTSLQLSIQALGRRLSQGLDVGRVRSAVALAGRQITRLATLIDMLLDASRIQAGRLDLNRASVDLRELVAEIVAHLGDQLAQSGSALAVRTEQPVIGWWDPYRLEQVVTNLLTNAIKFGGGSPIEITITGEDRVARLSVTDHGIGIPAEVQAQLFERFRRGVSSRNYGGLGLGLYITRTIVEAHGGRICLSSEVGRGSTFFVELPLSTESAARHHGEPRPPEPAGCGVEVAPTTGR</sequence>
<dbReference type="Pfam" id="PF00512">
    <property type="entry name" value="HisKA"/>
    <property type="match status" value="1"/>
</dbReference>
<dbReference type="PANTHER" id="PTHR43047:SF72">
    <property type="entry name" value="OSMOSENSING HISTIDINE PROTEIN KINASE SLN1"/>
    <property type="match status" value="1"/>
</dbReference>
<evidence type="ECO:0000259" key="12">
    <source>
        <dbReference type="PROSITE" id="PS50113"/>
    </source>
</evidence>
<gene>
    <name evidence="13" type="ORF">BE08_10035</name>
</gene>
<dbReference type="Pfam" id="PF08448">
    <property type="entry name" value="PAS_4"/>
    <property type="match status" value="1"/>
</dbReference>
<dbReference type="SUPFAM" id="SSF47384">
    <property type="entry name" value="Homodimeric domain of signal transducing histidine kinase"/>
    <property type="match status" value="1"/>
</dbReference>
<evidence type="ECO:0000256" key="7">
    <source>
        <dbReference type="SAM" id="Coils"/>
    </source>
</evidence>
<dbReference type="Proteomes" id="UP000075420">
    <property type="component" value="Unassembled WGS sequence"/>
</dbReference>
<dbReference type="CDD" id="cd00075">
    <property type="entry name" value="HATPase"/>
    <property type="match status" value="1"/>
</dbReference>
<dbReference type="SUPFAM" id="SSF52172">
    <property type="entry name" value="CheY-like"/>
    <property type="match status" value="1"/>
</dbReference>
<feature type="coiled-coil region" evidence="7">
    <location>
        <begin position="128"/>
        <end position="176"/>
    </location>
</feature>
<dbReference type="PROSITE" id="PS50113">
    <property type="entry name" value="PAC"/>
    <property type="match status" value="1"/>
</dbReference>
<keyword evidence="5" id="KW-0418">Kinase</keyword>
<dbReference type="Gene3D" id="1.10.287.130">
    <property type="match status" value="1"/>
</dbReference>
<evidence type="ECO:0000313" key="14">
    <source>
        <dbReference type="Proteomes" id="UP000075420"/>
    </source>
</evidence>
<dbReference type="SMART" id="SM00387">
    <property type="entry name" value="HATPase_c"/>
    <property type="match status" value="1"/>
</dbReference>
<dbReference type="InterPro" id="IPR004358">
    <property type="entry name" value="Sig_transdc_His_kin-like_C"/>
</dbReference>
<dbReference type="Gene3D" id="3.40.50.2300">
    <property type="match status" value="1"/>
</dbReference>
<organism evidence="13 14">
    <name type="scientific">Sorangium cellulosum</name>
    <name type="common">Polyangium cellulosum</name>
    <dbReference type="NCBI Taxonomy" id="56"/>
    <lineage>
        <taxon>Bacteria</taxon>
        <taxon>Pseudomonadati</taxon>
        <taxon>Myxococcota</taxon>
        <taxon>Polyangia</taxon>
        <taxon>Polyangiales</taxon>
        <taxon>Polyangiaceae</taxon>
        <taxon>Sorangium</taxon>
    </lineage>
</organism>
<dbReference type="InterPro" id="IPR036097">
    <property type="entry name" value="HisK_dim/P_sf"/>
</dbReference>
<dbReference type="SMART" id="SM00388">
    <property type="entry name" value="HisKA"/>
    <property type="match status" value="1"/>
</dbReference>
<dbReference type="SMART" id="SM00448">
    <property type="entry name" value="REC"/>
    <property type="match status" value="1"/>
</dbReference>
<dbReference type="PANTHER" id="PTHR43047">
    <property type="entry name" value="TWO-COMPONENT HISTIDINE PROTEIN KINASE"/>
    <property type="match status" value="1"/>
</dbReference>
<dbReference type="CDD" id="cd00082">
    <property type="entry name" value="HisKA"/>
    <property type="match status" value="1"/>
</dbReference>
<comment type="caution">
    <text evidence="13">The sequence shown here is derived from an EMBL/GenBank/DDBJ whole genome shotgun (WGS) entry which is preliminary data.</text>
</comment>
<name>A0A150PRS0_SORCE</name>
<dbReference type="PROSITE" id="PS50110">
    <property type="entry name" value="RESPONSE_REGULATORY"/>
    <property type="match status" value="1"/>
</dbReference>
<dbReference type="GO" id="GO:0005886">
    <property type="term" value="C:plasma membrane"/>
    <property type="evidence" value="ECO:0007669"/>
    <property type="project" value="TreeGrafter"/>
</dbReference>
<dbReference type="InterPro" id="IPR011006">
    <property type="entry name" value="CheY-like_superfamily"/>
</dbReference>
<feature type="domain" description="Response regulatory" evidence="10">
    <location>
        <begin position="13"/>
        <end position="129"/>
    </location>
</feature>
<dbReference type="SUPFAM" id="SSF55785">
    <property type="entry name" value="PYP-like sensor domain (PAS domain)"/>
    <property type="match status" value="2"/>
</dbReference>
<proteinExistence type="predicted"/>
<evidence type="ECO:0000259" key="11">
    <source>
        <dbReference type="PROSITE" id="PS50112"/>
    </source>
</evidence>
<dbReference type="CDD" id="cd19920">
    <property type="entry name" value="REC_PA4781-like"/>
    <property type="match status" value="1"/>
</dbReference>
<dbReference type="EMBL" id="JELY01000725">
    <property type="protein sequence ID" value="KYF58352.1"/>
    <property type="molecule type" value="Genomic_DNA"/>
</dbReference>
<feature type="domain" description="Histidine kinase" evidence="9">
    <location>
        <begin position="463"/>
        <end position="679"/>
    </location>
</feature>
<dbReference type="InterPro" id="IPR001789">
    <property type="entry name" value="Sig_transdc_resp-reg_receiver"/>
</dbReference>
<feature type="compositionally biased region" description="Basic and acidic residues" evidence="8">
    <location>
        <begin position="682"/>
        <end position="691"/>
    </location>
</feature>
<evidence type="ECO:0000256" key="6">
    <source>
        <dbReference type="PROSITE-ProRule" id="PRU00169"/>
    </source>
</evidence>
<evidence type="ECO:0000259" key="10">
    <source>
        <dbReference type="PROSITE" id="PS50110"/>
    </source>
</evidence>
<dbReference type="InterPro" id="IPR003661">
    <property type="entry name" value="HisK_dim/P_dom"/>
</dbReference>
<dbReference type="PRINTS" id="PR00344">
    <property type="entry name" value="BCTRLSENSOR"/>
</dbReference>